<dbReference type="InterPro" id="IPR011009">
    <property type="entry name" value="Kinase-like_dom_sf"/>
</dbReference>
<evidence type="ECO:0000313" key="3">
    <source>
        <dbReference type="Proteomes" id="UP001281761"/>
    </source>
</evidence>
<reference evidence="2 3" key="1">
    <citation type="journal article" date="2022" name="bioRxiv">
        <title>Genomics of Preaxostyla Flagellates Illuminates Evolutionary Transitions and the Path Towards Mitochondrial Loss.</title>
        <authorList>
            <person name="Novak L.V.F."/>
            <person name="Treitli S.C."/>
            <person name="Pyrih J."/>
            <person name="Halakuc P."/>
            <person name="Pipaliya S.V."/>
            <person name="Vacek V."/>
            <person name="Brzon O."/>
            <person name="Soukal P."/>
            <person name="Eme L."/>
            <person name="Dacks J.B."/>
            <person name="Karnkowska A."/>
            <person name="Elias M."/>
            <person name="Hampl V."/>
        </authorList>
    </citation>
    <scope>NUCLEOTIDE SEQUENCE [LARGE SCALE GENOMIC DNA]</scope>
    <source>
        <strain evidence="2">NAU3</strain>
        <tissue evidence="2">Gut</tissue>
    </source>
</reference>
<dbReference type="Pfam" id="PF00069">
    <property type="entry name" value="Pkinase"/>
    <property type="match status" value="1"/>
</dbReference>
<evidence type="ECO:0000259" key="1">
    <source>
        <dbReference type="PROSITE" id="PS50011"/>
    </source>
</evidence>
<dbReference type="InterPro" id="IPR000719">
    <property type="entry name" value="Prot_kinase_dom"/>
</dbReference>
<comment type="caution">
    <text evidence="2">The sequence shown here is derived from an EMBL/GenBank/DDBJ whole genome shotgun (WGS) entry which is preliminary data.</text>
</comment>
<dbReference type="EMBL" id="JARBJD010000210">
    <property type="protein sequence ID" value="KAK2947096.1"/>
    <property type="molecule type" value="Genomic_DNA"/>
</dbReference>
<accession>A0ABQ9XA00</accession>
<dbReference type="Proteomes" id="UP001281761">
    <property type="component" value="Unassembled WGS sequence"/>
</dbReference>
<dbReference type="PROSITE" id="PS00108">
    <property type="entry name" value="PROTEIN_KINASE_ST"/>
    <property type="match status" value="1"/>
</dbReference>
<sequence>MTRIENRFILGVHHCLRNAETDQHVVFLGYSDQGDLSNVIRTNHDFGIPEPLAKRLLYMLLSGLTDLHKHGFMHRDIKPDNLLFSYNPTTQKVRLVISAFGLLKKGSDGSSPMVSTDRTIYGTPPYISPEAMLEQPYNHKIDVWASGCIFYEIVTGANVQAGPNLNHPLLLPLTNANPDLLDILQKMLDPVMSTRIDTLGDTLLSHPYFTKSNPTIGMDNVELGWDEFQFLKSGWDRETVGDWDPVGDEREPVGDFDTL</sequence>
<protein>
    <recommendedName>
        <fullName evidence="1">Protein kinase domain-containing protein</fullName>
    </recommendedName>
</protein>
<evidence type="ECO:0000313" key="2">
    <source>
        <dbReference type="EMBL" id="KAK2947096.1"/>
    </source>
</evidence>
<dbReference type="PROSITE" id="PS50011">
    <property type="entry name" value="PROTEIN_KINASE_DOM"/>
    <property type="match status" value="1"/>
</dbReference>
<dbReference type="PANTHER" id="PTHR24348">
    <property type="entry name" value="SERINE/THREONINE-PROTEIN KINASE UNC-51-RELATED"/>
    <property type="match status" value="1"/>
</dbReference>
<dbReference type="SMART" id="SM00220">
    <property type="entry name" value="S_TKc"/>
    <property type="match status" value="1"/>
</dbReference>
<dbReference type="InterPro" id="IPR008271">
    <property type="entry name" value="Ser/Thr_kinase_AS"/>
</dbReference>
<keyword evidence="3" id="KW-1185">Reference proteome</keyword>
<name>A0ABQ9XA00_9EUKA</name>
<proteinExistence type="predicted"/>
<dbReference type="Gene3D" id="1.10.510.10">
    <property type="entry name" value="Transferase(Phosphotransferase) domain 1"/>
    <property type="match status" value="1"/>
</dbReference>
<gene>
    <name evidence="2" type="ORF">BLNAU_17948</name>
</gene>
<organism evidence="2 3">
    <name type="scientific">Blattamonas nauphoetae</name>
    <dbReference type="NCBI Taxonomy" id="2049346"/>
    <lineage>
        <taxon>Eukaryota</taxon>
        <taxon>Metamonada</taxon>
        <taxon>Preaxostyla</taxon>
        <taxon>Oxymonadida</taxon>
        <taxon>Blattamonas</taxon>
    </lineage>
</organism>
<dbReference type="CDD" id="cd00180">
    <property type="entry name" value="PKc"/>
    <property type="match status" value="1"/>
</dbReference>
<dbReference type="SUPFAM" id="SSF56112">
    <property type="entry name" value="Protein kinase-like (PK-like)"/>
    <property type="match status" value="1"/>
</dbReference>
<feature type="domain" description="Protein kinase" evidence="1">
    <location>
        <begin position="1"/>
        <end position="209"/>
    </location>
</feature>
<dbReference type="InterPro" id="IPR045269">
    <property type="entry name" value="Atg1-like"/>
</dbReference>